<feature type="compositionally biased region" description="Basic and acidic residues" evidence="1">
    <location>
        <begin position="21"/>
        <end position="46"/>
    </location>
</feature>
<dbReference type="EMBL" id="JTDE01001780">
    <property type="protein sequence ID" value="KAF7258351.1"/>
    <property type="molecule type" value="Genomic_DNA"/>
</dbReference>
<feature type="region of interest" description="Disordered" evidence="1">
    <location>
        <begin position="1"/>
        <end position="104"/>
    </location>
</feature>
<dbReference type="AlphaFoldDB" id="A0A8S9YZJ4"/>
<feature type="compositionally biased region" description="Polar residues" evidence="1">
    <location>
        <begin position="7"/>
        <end position="20"/>
    </location>
</feature>
<evidence type="ECO:0000313" key="3">
    <source>
        <dbReference type="Proteomes" id="UP000822476"/>
    </source>
</evidence>
<organism evidence="2 3">
    <name type="scientific">Paragonimus skrjabini miyazakii</name>
    <dbReference type="NCBI Taxonomy" id="59628"/>
    <lineage>
        <taxon>Eukaryota</taxon>
        <taxon>Metazoa</taxon>
        <taxon>Spiralia</taxon>
        <taxon>Lophotrochozoa</taxon>
        <taxon>Platyhelminthes</taxon>
        <taxon>Trematoda</taxon>
        <taxon>Digenea</taxon>
        <taxon>Plagiorchiida</taxon>
        <taxon>Troglotremata</taxon>
        <taxon>Troglotrematidae</taxon>
        <taxon>Paragonimus</taxon>
    </lineage>
</organism>
<dbReference type="OrthoDB" id="10424698at2759"/>
<proteinExistence type="predicted"/>
<protein>
    <submittedName>
        <fullName evidence="2">Uncharacterized protein</fullName>
    </submittedName>
</protein>
<feature type="compositionally biased region" description="Basic and acidic residues" evidence="1">
    <location>
        <begin position="80"/>
        <end position="90"/>
    </location>
</feature>
<comment type="caution">
    <text evidence="2">The sequence shown here is derived from an EMBL/GenBank/DDBJ whole genome shotgun (WGS) entry which is preliminary data.</text>
</comment>
<name>A0A8S9YZJ4_9TREM</name>
<evidence type="ECO:0000256" key="1">
    <source>
        <dbReference type="SAM" id="MobiDB-lite"/>
    </source>
</evidence>
<dbReference type="Proteomes" id="UP000822476">
    <property type="component" value="Unassembled WGS sequence"/>
</dbReference>
<reference evidence="2" key="1">
    <citation type="submission" date="2019-07" db="EMBL/GenBank/DDBJ databases">
        <title>Annotation for the trematode Paragonimus miyazaki's.</title>
        <authorList>
            <person name="Choi Y.-J."/>
        </authorList>
    </citation>
    <scope>NUCLEOTIDE SEQUENCE</scope>
    <source>
        <strain evidence="2">Japan</strain>
    </source>
</reference>
<gene>
    <name evidence="2" type="ORF">EG68_04323</name>
</gene>
<keyword evidence="3" id="KW-1185">Reference proteome</keyword>
<evidence type="ECO:0000313" key="2">
    <source>
        <dbReference type="EMBL" id="KAF7258351.1"/>
    </source>
</evidence>
<sequence>MERAEKLTTSSGVSVQTEDNSGSRDVDNQKCASGDDIKETSDDKTKQNQPESDDFAAYGFYTRGPAPNLQRPSRPYAPKSGDRMTNRAELRPPAWIPDFFHQSQ</sequence>
<accession>A0A8S9YZJ4</accession>